<gene>
    <name evidence="2" type="ORF">S01H1_73619</name>
</gene>
<evidence type="ECO:0000313" key="2">
    <source>
        <dbReference type="EMBL" id="GAG30392.1"/>
    </source>
</evidence>
<dbReference type="Gene3D" id="3.40.50.2000">
    <property type="entry name" value="Glycogen Phosphorylase B"/>
    <property type="match status" value="2"/>
</dbReference>
<protein>
    <recommendedName>
        <fullName evidence="1">Glycosyl transferase family 1 domain-containing protein</fullName>
    </recommendedName>
</protein>
<reference evidence="2" key="1">
    <citation type="journal article" date="2014" name="Front. Microbiol.">
        <title>High frequency of phylogenetically diverse reductive dehalogenase-homologous genes in deep subseafloor sedimentary metagenomes.</title>
        <authorList>
            <person name="Kawai M."/>
            <person name="Futagami T."/>
            <person name="Toyoda A."/>
            <person name="Takaki Y."/>
            <person name="Nishi S."/>
            <person name="Hori S."/>
            <person name="Arai W."/>
            <person name="Tsubouchi T."/>
            <person name="Morono Y."/>
            <person name="Uchiyama I."/>
            <person name="Ito T."/>
            <person name="Fujiyama A."/>
            <person name="Inagaki F."/>
            <person name="Takami H."/>
        </authorList>
    </citation>
    <scope>NUCLEOTIDE SEQUENCE</scope>
    <source>
        <strain evidence="2">Expedition CK06-06</strain>
    </source>
</reference>
<dbReference type="EMBL" id="BARS01049198">
    <property type="protein sequence ID" value="GAG30392.1"/>
    <property type="molecule type" value="Genomic_DNA"/>
</dbReference>
<sequence>MGPDKRAEVLGAADALLHLISFDEPFGLSMVEAMACGVPVIAIGRGSVPEVVVDGETGFIVADLDEATAAVQRLDEIDRSAARKHVEDHFSAERMADGYLSVYQEVLRRFRSNP</sequence>
<proteinExistence type="predicted"/>
<accession>X0X4Q0</accession>
<dbReference type="GO" id="GO:0016757">
    <property type="term" value="F:glycosyltransferase activity"/>
    <property type="evidence" value="ECO:0007669"/>
    <property type="project" value="InterPro"/>
</dbReference>
<dbReference type="PANTHER" id="PTHR12526:SF595">
    <property type="entry name" value="BLL5217 PROTEIN"/>
    <property type="match status" value="1"/>
</dbReference>
<dbReference type="AlphaFoldDB" id="X0X4Q0"/>
<dbReference type="PANTHER" id="PTHR12526">
    <property type="entry name" value="GLYCOSYLTRANSFERASE"/>
    <property type="match status" value="1"/>
</dbReference>
<organism evidence="2">
    <name type="scientific">marine sediment metagenome</name>
    <dbReference type="NCBI Taxonomy" id="412755"/>
    <lineage>
        <taxon>unclassified sequences</taxon>
        <taxon>metagenomes</taxon>
        <taxon>ecological metagenomes</taxon>
    </lineage>
</organism>
<feature type="domain" description="Glycosyl transferase family 1" evidence="1">
    <location>
        <begin position="7"/>
        <end position="77"/>
    </location>
</feature>
<dbReference type="InterPro" id="IPR001296">
    <property type="entry name" value="Glyco_trans_1"/>
</dbReference>
<dbReference type="Pfam" id="PF00534">
    <property type="entry name" value="Glycos_transf_1"/>
    <property type="match status" value="1"/>
</dbReference>
<dbReference type="SUPFAM" id="SSF53756">
    <property type="entry name" value="UDP-Glycosyltransferase/glycogen phosphorylase"/>
    <property type="match status" value="1"/>
</dbReference>
<evidence type="ECO:0000259" key="1">
    <source>
        <dbReference type="Pfam" id="PF00534"/>
    </source>
</evidence>
<comment type="caution">
    <text evidence="2">The sequence shown here is derived from an EMBL/GenBank/DDBJ whole genome shotgun (WGS) entry which is preliminary data.</text>
</comment>
<name>X0X4Q0_9ZZZZ</name>